<dbReference type="EMBL" id="JAGKHQ010000015">
    <property type="protein sequence ID" value="KAG7495683.1"/>
    <property type="molecule type" value="Genomic_DNA"/>
</dbReference>
<reference evidence="2" key="2">
    <citation type="submission" date="2021-03" db="EMBL/GenBank/DDBJ databases">
        <authorList>
            <person name="Guerrero-Cozar I."/>
            <person name="Gomez-Garrido J."/>
            <person name="Berbel C."/>
            <person name="Martinez-Blanch J.F."/>
            <person name="Alioto T."/>
            <person name="Claros M.G."/>
            <person name="Gagnaire P.A."/>
            <person name="Manchado M."/>
        </authorList>
    </citation>
    <scope>NUCLEOTIDE SEQUENCE</scope>
    <source>
        <strain evidence="2">Sse05_10M</strain>
        <tissue evidence="2">Blood</tissue>
    </source>
</reference>
<keyword evidence="3" id="KW-1185">Reference proteome</keyword>
<proteinExistence type="predicted"/>
<accession>A0AAV6QRG2</accession>
<evidence type="ECO:0000313" key="3">
    <source>
        <dbReference type="Proteomes" id="UP000693946"/>
    </source>
</evidence>
<dbReference type="EMBL" id="JAGKHQ010000015">
    <property type="protein sequence ID" value="KAG7495679.1"/>
    <property type="molecule type" value="Genomic_DNA"/>
</dbReference>
<comment type="caution">
    <text evidence="2">The sequence shown here is derived from an EMBL/GenBank/DDBJ whole genome shotgun (WGS) entry which is preliminary data.</text>
</comment>
<gene>
    <name evidence="2" type="ORF">JOB18_003742</name>
</gene>
<dbReference type="AlphaFoldDB" id="A0AAV6QRG2"/>
<feature type="signal peptide" evidence="1">
    <location>
        <begin position="1"/>
        <end position="24"/>
    </location>
</feature>
<organism evidence="2 3">
    <name type="scientific">Solea senegalensis</name>
    <name type="common">Senegalese sole</name>
    <dbReference type="NCBI Taxonomy" id="28829"/>
    <lineage>
        <taxon>Eukaryota</taxon>
        <taxon>Metazoa</taxon>
        <taxon>Chordata</taxon>
        <taxon>Craniata</taxon>
        <taxon>Vertebrata</taxon>
        <taxon>Euteleostomi</taxon>
        <taxon>Actinopterygii</taxon>
        <taxon>Neopterygii</taxon>
        <taxon>Teleostei</taxon>
        <taxon>Neoteleostei</taxon>
        <taxon>Acanthomorphata</taxon>
        <taxon>Carangaria</taxon>
        <taxon>Pleuronectiformes</taxon>
        <taxon>Pleuronectoidei</taxon>
        <taxon>Soleidae</taxon>
        <taxon>Solea</taxon>
    </lineage>
</organism>
<sequence>MSRITGVTLLLIILIGSLYDSTASSEFYVTKKHIRKCRCKVFPNGLVKCPFPLLPTNYKERMDLIKCLCRKTDRHKLQMFKAICTAWQPGFPITLV</sequence>
<dbReference type="EMBL" id="JAGKHQ010000015">
    <property type="protein sequence ID" value="KAG7495680.1"/>
    <property type="molecule type" value="Genomic_DNA"/>
</dbReference>
<dbReference type="EMBL" id="JAGKHQ010000015">
    <property type="protein sequence ID" value="KAG7495682.1"/>
    <property type="molecule type" value="Genomic_DNA"/>
</dbReference>
<dbReference type="EMBL" id="JAGKHQ010000015">
    <property type="protein sequence ID" value="KAG7495681.1"/>
    <property type="molecule type" value="Genomic_DNA"/>
</dbReference>
<evidence type="ECO:0000256" key="1">
    <source>
        <dbReference type="SAM" id="SignalP"/>
    </source>
</evidence>
<evidence type="ECO:0000313" key="2">
    <source>
        <dbReference type="EMBL" id="KAG7495681.1"/>
    </source>
</evidence>
<keyword evidence="1" id="KW-0732">Signal</keyword>
<feature type="chain" id="PRO_5044715083" evidence="1">
    <location>
        <begin position="25"/>
        <end position="96"/>
    </location>
</feature>
<dbReference type="Proteomes" id="UP000693946">
    <property type="component" value="Linkage Group LG3"/>
</dbReference>
<protein>
    <submittedName>
        <fullName evidence="2">Uncharacterized protein</fullName>
    </submittedName>
</protein>
<reference evidence="2 3" key="1">
    <citation type="journal article" date="2021" name="Sci. Rep.">
        <title>Chromosome anchoring in Senegalese sole (Solea senegalensis) reveals sex-associated markers and genome rearrangements in flatfish.</title>
        <authorList>
            <person name="Guerrero-Cozar I."/>
            <person name="Gomez-Garrido J."/>
            <person name="Berbel C."/>
            <person name="Martinez-Blanch J.F."/>
            <person name="Alioto T."/>
            <person name="Claros M.G."/>
            <person name="Gagnaire P.A."/>
            <person name="Manchado M."/>
        </authorList>
    </citation>
    <scope>NUCLEOTIDE SEQUENCE [LARGE SCALE GENOMIC DNA]</scope>
    <source>
        <strain evidence="2">Sse05_10M</strain>
    </source>
</reference>
<name>A0AAV6QRG2_SOLSE</name>
<dbReference type="EMBL" id="JAGKHQ010000015">
    <property type="protein sequence ID" value="KAG7495684.1"/>
    <property type="molecule type" value="Genomic_DNA"/>
</dbReference>